<accession>A0A5J9U0S0</accession>
<comment type="caution">
    <text evidence="1">The sequence shown here is derived from an EMBL/GenBank/DDBJ whole genome shotgun (WGS) entry which is preliminary data.</text>
</comment>
<dbReference type="Proteomes" id="UP000324897">
    <property type="component" value="Unassembled WGS sequence"/>
</dbReference>
<feature type="non-terminal residue" evidence="1">
    <location>
        <position position="1"/>
    </location>
</feature>
<dbReference type="PANTHER" id="PTHR34223:SF107">
    <property type="entry name" value="F-BOX DOMAIN-CONTAINING PROTEIN"/>
    <property type="match status" value="1"/>
</dbReference>
<dbReference type="PANTHER" id="PTHR34223">
    <property type="entry name" value="OS11G0201299 PROTEIN"/>
    <property type="match status" value="1"/>
</dbReference>
<protein>
    <recommendedName>
        <fullName evidence="3">FBD domain-containing protein</fullName>
    </recommendedName>
</protein>
<gene>
    <name evidence="1" type="ORF">EJB05_36923</name>
</gene>
<sequence>MPMARGRNGPMPPAGGGRIDALPDEHILGFLATGRRGRADSATSLRIRHVGDHVKDLWEFVYHLLLLRRGAPLKVCDFYFPGFDDQDVPRVNLWFRYAVACNVRFLRLPSDGRGRLLELDDLPLVSHHLRILDLQFVRAVHPCNVYGLSSLKSHLQRLWFEFSEISSESLEHLSIVDSKFSDRSEGRSRTRIRICTPNLLSLRLRRLQGKTPMHACWRHAILAECLELTSVRSMGYGHKIEMKGTFSLMERSSAISEHLEEVKIKCDVVDERILGILKFLCTFNILCIGRLENFTLLELMMQKSLLDIW</sequence>
<dbReference type="AlphaFoldDB" id="A0A5J9U0S0"/>
<dbReference type="EMBL" id="RWGY01000030">
    <property type="protein sequence ID" value="TVU16768.1"/>
    <property type="molecule type" value="Genomic_DNA"/>
</dbReference>
<dbReference type="InterPro" id="IPR053197">
    <property type="entry name" value="F-box_SCFL_complex_component"/>
</dbReference>
<evidence type="ECO:0008006" key="3">
    <source>
        <dbReference type="Google" id="ProtNLM"/>
    </source>
</evidence>
<name>A0A5J9U0S0_9POAL</name>
<keyword evidence="2" id="KW-1185">Reference proteome</keyword>
<evidence type="ECO:0000313" key="2">
    <source>
        <dbReference type="Proteomes" id="UP000324897"/>
    </source>
</evidence>
<dbReference type="Gramene" id="TVU16768">
    <property type="protein sequence ID" value="TVU16768"/>
    <property type="gene ID" value="EJB05_36923"/>
</dbReference>
<proteinExistence type="predicted"/>
<evidence type="ECO:0000313" key="1">
    <source>
        <dbReference type="EMBL" id="TVU16768.1"/>
    </source>
</evidence>
<organism evidence="1 2">
    <name type="scientific">Eragrostis curvula</name>
    <name type="common">weeping love grass</name>
    <dbReference type="NCBI Taxonomy" id="38414"/>
    <lineage>
        <taxon>Eukaryota</taxon>
        <taxon>Viridiplantae</taxon>
        <taxon>Streptophyta</taxon>
        <taxon>Embryophyta</taxon>
        <taxon>Tracheophyta</taxon>
        <taxon>Spermatophyta</taxon>
        <taxon>Magnoliopsida</taxon>
        <taxon>Liliopsida</taxon>
        <taxon>Poales</taxon>
        <taxon>Poaceae</taxon>
        <taxon>PACMAD clade</taxon>
        <taxon>Chloridoideae</taxon>
        <taxon>Eragrostideae</taxon>
        <taxon>Eragrostidinae</taxon>
        <taxon>Eragrostis</taxon>
    </lineage>
</organism>
<reference evidence="1 2" key="1">
    <citation type="journal article" date="2019" name="Sci. Rep.">
        <title>A high-quality genome of Eragrostis curvula grass provides insights into Poaceae evolution and supports new strategies to enhance forage quality.</title>
        <authorList>
            <person name="Carballo J."/>
            <person name="Santos B.A.C.M."/>
            <person name="Zappacosta D."/>
            <person name="Garbus I."/>
            <person name="Selva J.P."/>
            <person name="Gallo C.A."/>
            <person name="Diaz A."/>
            <person name="Albertini E."/>
            <person name="Caccamo M."/>
            <person name="Echenique V."/>
        </authorList>
    </citation>
    <scope>NUCLEOTIDE SEQUENCE [LARGE SCALE GENOMIC DNA]</scope>
    <source>
        <strain evidence="2">cv. Victoria</strain>
        <tissue evidence="1">Leaf</tissue>
    </source>
</reference>